<feature type="compositionally biased region" description="Basic and acidic residues" evidence="1">
    <location>
        <begin position="1"/>
        <end position="10"/>
    </location>
</feature>
<dbReference type="Proteomes" id="UP000050761">
    <property type="component" value="Unassembled WGS sequence"/>
</dbReference>
<feature type="compositionally biased region" description="Polar residues" evidence="1">
    <location>
        <begin position="110"/>
        <end position="122"/>
    </location>
</feature>
<reference evidence="2 3" key="1">
    <citation type="submission" date="2018-11" db="EMBL/GenBank/DDBJ databases">
        <authorList>
            <consortium name="Pathogen Informatics"/>
        </authorList>
    </citation>
    <scope>NUCLEOTIDE SEQUENCE [LARGE SCALE GENOMIC DNA]</scope>
</reference>
<dbReference type="OrthoDB" id="5872821at2759"/>
<name>A0A183GN18_HELPZ</name>
<sequence>MDDTQYDTHVKAPRTSSTEGSVDLEAEPKEVPAPFVPTIIRENKEDVASAPVAPPKIESRYLFEAPPPYEEDPTQTQSGGQRRMVAIKLSECCIVTKEQYHHSINPDGENINSTQLTGCNAF</sequence>
<feature type="region of interest" description="Disordered" evidence="1">
    <location>
        <begin position="103"/>
        <end position="122"/>
    </location>
</feature>
<dbReference type="EMBL" id="UZAH01035828">
    <property type="protein sequence ID" value="VDP42776.1"/>
    <property type="molecule type" value="Genomic_DNA"/>
</dbReference>
<proteinExistence type="predicted"/>
<evidence type="ECO:0000313" key="2">
    <source>
        <dbReference type="EMBL" id="VDP42776.1"/>
    </source>
</evidence>
<evidence type="ECO:0000313" key="4">
    <source>
        <dbReference type="WBParaSite" id="HPBE_0002408801-mRNA-1"/>
    </source>
</evidence>
<accession>A0A3P8HHA8</accession>
<evidence type="ECO:0000256" key="1">
    <source>
        <dbReference type="SAM" id="MobiDB-lite"/>
    </source>
</evidence>
<reference evidence="4" key="2">
    <citation type="submission" date="2019-09" db="UniProtKB">
        <authorList>
            <consortium name="WormBaseParasite"/>
        </authorList>
    </citation>
    <scope>IDENTIFICATION</scope>
</reference>
<dbReference type="WBParaSite" id="HPBE_0002408801-mRNA-1">
    <property type="protein sequence ID" value="HPBE_0002408801-mRNA-1"/>
    <property type="gene ID" value="HPBE_0002408801"/>
</dbReference>
<dbReference type="AlphaFoldDB" id="A0A183GN18"/>
<accession>A0A183GN18</accession>
<feature type="region of interest" description="Disordered" evidence="1">
    <location>
        <begin position="1"/>
        <end position="30"/>
    </location>
</feature>
<keyword evidence="3" id="KW-1185">Reference proteome</keyword>
<evidence type="ECO:0000313" key="3">
    <source>
        <dbReference type="Proteomes" id="UP000050761"/>
    </source>
</evidence>
<protein>
    <submittedName>
        <fullName evidence="2 4">Uncharacterized protein</fullName>
    </submittedName>
</protein>
<organism evidence="3 4">
    <name type="scientific">Heligmosomoides polygyrus</name>
    <name type="common">Parasitic roundworm</name>
    <dbReference type="NCBI Taxonomy" id="6339"/>
    <lineage>
        <taxon>Eukaryota</taxon>
        <taxon>Metazoa</taxon>
        <taxon>Ecdysozoa</taxon>
        <taxon>Nematoda</taxon>
        <taxon>Chromadorea</taxon>
        <taxon>Rhabditida</taxon>
        <taxon>Rhabditina</taxon>
        <taxon>Rhabditomorpha</taxon>
        <taxon>Strongyloidea</taxon>
        <taxon>Heligmosomidae</taxon>
        <taxon>Heligmosomoides</taxon>
    </lineage>
</organism>
<gene>
    <name evidence="2" type="ORF">HPBE_LOCUS24087</name>
</gene>